<proteinExistence type="predicted"/>
<feature type="compositionally biased region" description="Basic and acidic residues" evidence="1">
    <location>
        <begin position="1"/>
        <end position="19"/>
    </location>
</feature>
<evidence type="ECO:0000256" key="2">
    <source>
        <dbReference type="SAM" id="Phobius"/>
    </source>
</evidence>
<evidence type="ECO:0000313" key="3">
    <source>
        <dbReference type="EMBL" id="TNN36147.1"/>
    </source>
</evidence>
<keyword evidence="2" id="KW-0472">Membrane</keyword>
<dbReference type="EMBL" id="SRLO01001655">
    <property type="protein sequence ID" value="TNN36147.1"/>
    <property type="molecule type" value="Genomic_DNA"/>
</dbReference>
<protein>
    <submittedName>
        <fullName evidence="3">Uncharacterized protein</fullName>
    </submittedName>
</protein>
<evidence type="ECO:0000313" key="4">
    <source>
        <dbReference type="Proteomes" id="UP000314294"/>
    </source>
</evidence>
<feature type="region of interest" description="Disordered" evidence="1">
    <location>
        <begin position="1"/>
        <end position="23"/>
    </location>
</feature>
<gene>
    <name evidence="3" type="ORF">EYF80_053689</name>
</gene>
<accession>A0A4Z2F4R9</accession>
<organism evidence="3 4">
    <name type="scientific">Liparis tanakae</name>
    <name type="common">Tanaka's snailfish</name>
    <dbReference type="NCBI Taxonomy" id="230148"/>
    <lineage>
        <taxon>Eukaryota</taxon>
        <taxon>Metazoa</taxon>
        <taxon>Chordata</taxon>
        <taxon>Craniata</taxon>
        <taxon>Vertebrata</taxon>
        <taxon>Euteleostomi</taxon>
        <taxon>Actinopterygii</taxon>
        <taxon>Neopterygii</taxon>
        <taxon>Teleostei</taxon>
        <taxon>Neoteleostei</taxon>
        <taxon>Acanthomorphata</taxon>
        <taxon>Eupercaria</taxon>
        <taxon>Perciformes</taxon>
        <taxon>Cottioidei</taxon>
        <taxon>Cottales</taxon>
        <taxon>Liparidae</taxon>
        <taxon>Liparis</taxon>
    </lineage>
</organism>
<keyword evidence="2" id="KW-0812">Transmembrane</keyword>
<feature type="transmembrane region" description="Helical" evidence="2">
    <location>
        <begin position="82"/>
        <end position="105"/>
    </location>
</feature>
<reference evidence="3 4" key="1">
    <citation type="submission" date="2019-03" db="EMBL/GenBank/DDBJ databases">
        <title>First draft genome of Liparis tanakae, snailfish: a comprehensive survey of snailfish specific genes.</title>
        <authorList>
            <person name="Kim W."/>
            <person name="Song I."/>
            <person name="Jeong J.-H."/>
            <person name="Kim D."/>
            <person name="Kim S."/>
            <person name="Ryu S."/>
            <person name="Song J.Y."/>
            <person name="Lee S.K."/>
        </authorList>
    </citation>
    <scope>NUCLEOTIDE SEQUENCE [LARGE SCALE GENOMIC DNA]</scope>
    <source>
        <tissue evidence="3">Muscle</tissue>
    </source>
</reference>
<dbReference type="AlphaFoldDB" id="A0A4Z2F4R9"/>
<keyword evidence="2" id="KW-1133">Transmembrane helix</keyword>
<comment type="caution">
    <text evidence="3">The sequence shown here is derived from an EMBL/GenBank/DDBJ whole genome shotgun (WGS) entry which is preliminary data.</text>
</comment>
<dbReference type="Proteomes" id="UP000314294">
    <property type="component" value="Unassembled WGS sequence"/>
</dbReference>
<name>A0A4Z2F4R9_9TELE</name>
<sequence length="131" mass="14426">MRKSSLDGHCVGERSREARTGSGGVFGTPYRRTGLSVSDDALIISSLEPVSAHSDKISAVHLPPRSVIVAGLTETFPLTPPLLYLPLLYLPLLYLPLLYLPLLYLPRRVPSRPWRVCQPLLSLAVRLPAFP</sequence>
<evidence type="ECO:0000256" key="1">
    <source>
        <dbReference type="SAM" id="MobiDB-lite"/>
    </source>
</evidence>
<keyword evidence="4" id="KW-1185">Reference proteome</keyword>